<name>A0A0E2B8Z8_9LEPT</name>
<feature type="coiled-coil region" evidence="1">
    <location>
        <begin position="80"/>
        <end position="107"/>
    </location>
</feature>
<keyword evidence="1" id="KW-0175">Coiled coil</keyword>
<reference evidence="2 3" key="1">
    <citation type="submission" date="2012-10" db="EMBL/GenBank/DDBJ databases">
        <authorList>
            <person name="Harkins D.M."/>
            <person name="Durkin A.S."/>
            <person name="Brinkac L.M."/>
            <person name="Selengut J.D."/>
            <person name="Sanka R."/>
            <person name="DePew J."/>
            <person name="Purushe J."/>
            <person name="Peacock S.J."/>
            <person name="Thaipadungpanit J."/>
            <person name="Wuthiekanun V.W."/>
            <person name="Day N.P."/>
            <person name="Vinetz J.M."/>
            <person name="Sutton G.G."/>
            <person name="Nelson W.C."/>
            <person name="Fouts D.E."/>
        </authorList>
    </citation>
    <scope>NUCLEOTIDE SEQUENCE [LARGE SCALE GENOMIC DNA]</scope>
    <source>
        <strain evidence="2 3">H1</strain>
    </source>
</reference>
<accession>A0A0E2B8Z8</accession>
<comment type="caution">
    <text evidence="2">The sequence shown here is derived from an EMBL/GenBank/DDBJ whole genome shotgun (WGS) entry which is preliminary data.</text>
</comment>
<gene>
    <name evidence="2" type="ORF">LEP1GSC081_2333</name>
</gene>
<dbReference type="NCBIfam" id="TIGR04327">
    <property type="entry name" value="OMP_LA_2444"/>
    <property type="match status" value="1"/>
</dbReference>
<organism evidence="2 3">
    <name type="scientific">Leptospira kirschneri str. H1</name>
    <dbReference type="NCBI Taxonomy" id="1049966"/>
    <lineage>
        <taxon>Bacteria</taxon>
        <taxon>Pseudomonadati</taxon>
        <taxon>Spirochaetota</taxon>
        <taxon>Spirochaetia</taxon>
        <taxon>Leptospirales</taxon>
        <taxon>Leptospiraceae</taxon>
        <taxon>Leptospira</taxon>
    </lineage>
</organism>
<dbReference type="InterPro" id="IPR027614">
    <property type="entry name" value="OMP_Lepto"/>
</dbReference>
<protein>
    <submittedName>
        <fullName evidence="2">Outer membrane protein, LA_2444/LA_4059 family</fullName>
    </submittedName>
</protein>
<evidence type="ECO:0000313" key="3">
    <source>
        <dbReference type="Proteomes" id="UP000006253"/>
    </source>
</evidence>
<evidence type="ECO:0000256" key="1">
    <source>
        <dbReference type="SAM" id="Coils"/>
    </source>
</evidence>
<evidence type="ECO:0000313" key="2">
    <source>
        <dbReference type="EMBL" id="EKO17340.1"/>
    </source>
</evidence>
<dbReference type="EMBL" id="AHMY02000011">
    <property type="protein sequence ID" value="EKO17340.1"/>
    <property type="molecule type" value="Genomic_DNA"/>
</dbReference>
<dbReference type="Proteomes" id="UP000006253">
    <property type="component" value="Unassembled WGS sequence"/>
</dbReference>
<proteinExistence type="predicted"/>
<sequence>MELRKKNQNSFVLYLSHYSLKPMKKRIQSSILFLFVIFLVLFQTNLIGQKNLPESNPDVLEKEADELEIKAGKAQDPVTRKRMILEIQKKRKEASELRNKLHEQELSKTPKGAVFEITFLFNQTSWISESLARKQNVSVNETNTFFYTNGIYQNIDTIAKNGNLDAHIINNTGSFYSNPQGNTKTAYPIRFLFLTESKKFGVETTFLDLRIYPSYSSINTNPTSNNLNQTYSLYGPELRRTDIQLNLLYFFETGSGTKIGPSLGIRNLDIYSKEYGNLPGGLGFGTMEEKAGGIGPQIGFRIVKKLNHYFQFHANADYFRTLGKYHLKTNGATIYNGAPNFLITETSGSAGENLVKRGGYQIDAGLSFLRTSWLKFTFGFQYTEMRSSVTGYNYNISLLFPDLVGSTALNTVTKTVDLITTRPALQKEVIDTYYGFYFGVTFTL</sequence>
<dbReference type="AlphaFoldDB" id="A0A0E2B8Z8"/>